<dbReference type="RefSeq" id="WP_192905329.1">
    <property type="nucleotide sequence ID" value="NZ_JADBFD010000007.1"/>
</dbReference>
<evidence type="ECO:0000313" key="5">
    <source>
        <dbReference type="Proteomes" id="UP000618926"/>
    </source>
</evidence>
<dbReference type="PANTHER" id="PTHR11496">
    <property type="entry name" value="ALCOHOL DEHYDROGENASE"/>
    <property type="match status" value="1"/>
</dbReference>
<dbReference type="InterPro" id="IPR039697">
    <property type="entry name" value="Alcohol_dehydrogenase_Fe"/>
</dbReference>
<evidence type="ECO:0000256" key="1">
    <source>
        <dbReference type="ARBA" id="ARBA00023002"/>
    </source>
</evidence>
<evidence type="ECO:0000259" key="3">
    <source>
        <dbReference type="Pfam" id="PF25137"/>
    </source>
</evidence>
<dbReference type="Proteomes" id="UP000618926">
    <property type="component" value="Unassembled WGS sequence"/>
</dbReference>
<dbReference type="SUPFAM" id="SSF56796">
    <property type="entry name" value="Dehydroquinate synthase-like"/>
    <property type="match status" value="1"/>
</dbReference>
<dbReference type="InterPro" id="IPR056798">
    <property type="entry name" value="ADH_Fe_C"/>
</dbReference>
<feature type="domain" description="Alcohol dehydrogenase iron-type/glycerol dehydrogenase GldA" evidence="2">
    <location>
        <begin position="7"/>
        <end position="174"/>
    </location>
</feature>
<dbReference type="Pfam" id="PF25137">
    <property type="entry name" value="ADH_Fe_C"/>
    <property type="match status" value="1"/>
</dbReference>
<dbReference type="PANTHER" id="PTHR11496:SF83">
    <property type="entry name" value="HYDROXYACID-OXOACID TRANSHYDROGENASE, MITOCHONDRIAL"/>
    <property type="match status" value="1"/>
</dbReference>
<dbReference type="EMBL" id="JADBFD010000007">
    <property type="protein sequence ID" value="MBE2887650.1"/>
    <property type="molecule type" value="Genomic_DNA"/>
</dbReference>
<proteinExistence type="predicted"/>
<dbReference type="PROSITE" id="PS00913">
    <property type="entry name" value="ADH_IRON_1"/>
    <property type="match status" value="1"/>
</dbReference>
<dbReference type="PROSITE" id="PS00060">
    <property type="entry name" value="ADH_IRON_2"/>
    <property type="match status" value="1"/>
</dbReference>
<protein>
    <submittedName>
        <fullName evidence="4">Iron-containing alcohol dehydrogenase</fullName>
    </submittedName>
</protein>
<dbReference type="InterPro" id="IPR018211">
    <property type="entry name" value="ADH_Fe_CS"/>
</dbReference>
<dbReference type="Gene3D" id="1.20.1090.10">
    <property type="entry name" value="Dehydroquinate synthase-like - alpha domain"/>
    <property type="match status" value="1"/>
</dbReference>
<dbReference type="Gene3D" id="3.40.50.1970">
    <property type="match status" value="1"/>
</dbReference>
<organism evidence="4 5">
    <name type="scientific">Geobacter anodireducens</name>
    <dbReference type="NCBI Taxonomy" id="1340425"/>
    <lineage>
        <taxon>Bacteria</taxon>
        <taxon>Pseudomonadati</taxon>
        <taxon>Thermodesulfobacteriota</taxon>
        <taxon>Desulfuromonadia</taxon>
        <taxon>Geobacterales</taxon>
        <taxon>Geobacteraceae</taxon>
        <taxon>Geobacter</taxon>
    </lineage>
</organism>
<keyword evidence="1" id="KW-0560">Oxidoreductase</keyword>
<dbReference type="CDD" id="cd08179">
    <property type="entry name" value="NADPH_BDH"/>
    <property type="match status" value="1"/>
</dbReference>
<reference evidence="4 5" key="1">
    <citation type="submission" date="2020-10" db="EMBL/GenBank/DDBJ databases">
        <title>Investigation of anaerobic biodegradation of phenanthrene by a sulfate-dependent Geobacter anodireducens strain PheS2.</title>
        <authorList>
            <person name="Zhang Z."/>
        </authorList>
    </citation>
    <scope>NUCLEOTIDE SEQUENCE [LARGE SCALE GENOMIC DNA]</scope>
    <source>
        <strain evidence="4 5">PheS2</strain>
    </source>
</reference>
<dbReference type="InterPro" id="IPR001670">
    <property type="entry name" value="ADH_Fe/GldA"/>
</dbReference>
<dbReference type="Pfam" id="PF00465">
    <property type="entry name" value="Fe-ADH"/>
    <property type="match status" value="1"/>
</dbReference>
<dbReference type="InterPro" id="IPR034802">
    <property type="entry name" value="NADPH_BDH"/>
</dbReference>
<evidence type="ECO:0000259" key="2">
    <source>
        <dbReference type="Pfam" id="PF00465"/>
    </source>
</evidence>
<evidence type="ECO:0000313" key="4">
    <source>
        <dbReference type="EMBL" id="MBE2887650.1"/>
    </source>
</evidence>
<keyword evidence="5" id="KW-1185">Reference proteome</keyword>
<comment type="caution">
    <text evidence="4">The sequence shown here is derived from an EMBL/GenBank/DDBJ whole genome shotgun (WGS) entry which is preliminary data.</text>
</comment>
<gene>
    <name evidence="4" type="ORF">IIE05_06675</name>
</gene>
<name>A0ABR9NTS3_9BACT</name>
<feature type="domain" description="Fe-containing alcohol dehydrogenase-like C-terminal" evidence="3">
    <location>
        <begin position="186"/>
        <end position="375"/>
    </location>
</feature>
<sequence>MSTFIVPRETYHGLGSLENLKAIEGKKAVIVTGSGSMKKYGFLDKTINLLKEAGMESAVFEGVEADPSVETVMRGVAFFNREKPDIIIGLGGCSAIDAAKAMWVFYEYPEATFEEIIKPFSVKPLRNKARFVAIPSTSGTGTEATCASIITDTGKGIKYPIVSYEICPDIAIVDGDLAKSMPKNVTADTGMDALSHDVEAFVAALASPYSDAMALDSIRSIFVNLPRAFEDGNNLEVRQAMHDASCMGGVAFSNALLGIVHSIAHQIGGMFSIPHGRANAILMPNVIRFNSRDTDKYRLLAQALGKETAEDFAGEIERLRQRVGIEGSFKAYGIDPTAWKEKLDAMVQNAMDDPCTGTNPRKPTLEEMKKIFEACFDGKIVKF</sequence>
<accession>A0ABR9NTS3</accession>